<dbReference type="EMBL" id="CATOUU010000187">
    <property type="protein sequence ID" value="CAI9919852.1"/>
    <property type="molecule type" value="Genomic_DNA"/>
</dbReference>
<evidence type="ECO:0000313" key="2">
    <source>
        <dbReference type="EMBL" id="CAI9919852.1"/>
    </source>
</evidence>
<keyword evidence="1" id="KW-0472">Membrane</keyword>
<dbReference type="EMBL" id="CAXDID020000358">
    <property type="protein sequence ID" value="CAL6081961.1"/>
    <property type="molecule type" value="Genomic_DNA"/>
</dbReference>
<reference evidence="3 4" key="2">
    <citation type="submission" date="2024-07" db="EMBL/GenBank/DDBJ databases">
        <authorList>
            <person name="Akdeniz Z."/>
        </authorList>
    </citation>
    <scope>NUCLEOTIDE SEQUENCE [LARGE SCALE GENOMIC DNA]</scope>
</reference>
<keyword evidence="1" id="KW-0812">Transmembrane</keyword>
<evidence type="ECO:0000313" key="4">
    <source>
        <dbReference type="Proteomes" id="UP001642409"/>
    </source>
</evidence>
<comment type="caution">
    <text evidence="2">The sequence shown here is derived from an EMBL/GenBank/DDBJ whole genome shotgun (WGS) entry which is preliminary data.</text>
</comment>
<protein>
    <submittedName>
        <fullName evidence="3">Hypothetical_protein</fullName>
    </submittedName>
</protein>
<reference evidence="2" key="1">
    <citation type="submission" date="2023-06" db="EMBL/GenBank/DDBJ databases">
        <authorList>
            <person name="Kurt Z."/>
        </authorList>
    </citation>
    <scope>NUCLEOTIDE SEQUENCE</scope>
</reference>
<feature type="transmembrane region" description="Helical" evidence="1">
    <location>
        <begin position="295"/>
        <end position="312"/>
    </location>
</feature>
<organism evidence="2">
    <name type="scientific">Hexamita inflata</name>
    <dbReference type="NCBI Taxonomy" id="28002"/>
    <lineage>
        <taxon>Eukaryota</taxon>
        <taxon>Metamonada</taxon>
        <taxon>Diplomonadida</taxon>
        <taxon>Hexamitidae</taxon>
        <taxon>Hexamitinae</taxon>
        <taxon>Hexamita</taxon>
    </lineage>
</organism>
<accession>A0AA86NH64</accession>
<proteinExistence type="predicted"/>
<dbReference type="AlphaFoldDB" id="A0AA86NH64"/>
<keyword evidence="1" id="KW-1133">Transmembrane helix</keyword>
<gene>
    <name evidence="3" type="ORF">HINF_LOCUS60753</name>
    <name evidence="2" type="ORF">HINF_LOCUS7497</name>
</gene>
<keyword evidence="4" id="KW-1185">Reference proteome</keyword>
<dbReference type="Proteomes" id="UP001642409">
    <property type="component" value="Unassembled WGS sequence"/>
</dbReference>
<evidence type="ECO:0000313" key="3">
    <source>
        <dbReference type="EMBL" id="CAL6081961.1"/>
    </source>
</evidence>
<name>A0AA86NH64_9EUKA</name>
<sequence length="347" mass="38643">MLVQVPNQLSSDFATSEEYLDNLKAARFGHHHEEDADPGQLHNHVDAFAVATVGRFFGASQKEIQKAGQRLHAVFKKDSELQSVAHFLADELQLQVAMNAFIHLELDNSAFKAGCTMLESRLAKYLGQQLGLEEFAGLVSRPLTAAPVLDIVYKLTFAASLDGKLFLEVKSALVKAGCLNNEAVLAKMKEQVAANQTYGARTSSPLSIQIRRLNSQFTTATRTSDPKCPPETSESTGAQKMDSSLLSLILHVGRALHGVFANQRTRDPEHRLWDKERNFNFRQGAKKTTGLDLDHLSVIIVIVALVTILYFMQRKQYVRLVDQELQKQNTNARYKAAQQTGGFEDRM</sequence>
<evidence type="ECO:0000256" key="1">
    <source>
        <dbReference type="SAM" id="Phobius"/>
    </source>
</evidence>